<accession>A0A7L8ZKU1</accession>
<sequence>MSCLRKVDKSMFSLFEKIKELCQNRGISINSLEETLGYSRNTIYSMKNKKPNAERLQEIADYFNVSTDYLLGRTDNPAIAGDSKEYTWQGKPLNVEEMASNVMMFGGRELTDEKKKIIQSIIEGYLKEAGD</sequence>
<dbReference type="PROSITE" id="PS50943">
    <property type="entry name" value="HTH_CROC1"/>
    <property type="match status" value="1"/>
</dbReference>
<dbReference type="GO" id="GO:0003677">
    <property type="term" value="F:DNA binding"/>
    <property type="evidence" value="ECO:0007669"/>
    <property type="project" value="InterPro"/>
</dbReference>
<dbReference type="Gene3D" id="1.10.260.40">
    <property type="entry name" value="lambda repressor-like DNA-binding domains"/>
    <property type="match status" value="1"/>
</dbReference>
<organism evidence="2 3">
    <name type="scientific">Streptococcus phage 23TH</name>
    <dbReference type="NCBI Taxonomy" id="2776815"/>
    <lineage>
        <taxon>Viruses</taxon>
        <taxon>Duplodnaviria</taxon>
        <taxon>Heunggongvirae</taxon>
        <taxon>Uroviricota</taxon>
        <taxon>Caudoviricetes</taxon>
        <taxon>Mcshanvirinae</taxon>
        <taxon>Phadecavirus</taxon>
        <taxon>Phadecavirus pv23TH</taxon>
    </lineage>
</organism>
<evidence type="ECO:0000259" key="1">
    <source>
        <dbReference type="PROSITE" id="PS50943"/>
    </source>
</evidence>
<evidence type="ECO:0000313" key="3">
    <source>
        <dbReference type="Proteomes" id="UP000593934"/>
    </source>
</evidence>
<dbReference type="CDD" id="cd00093">
    <property type="entry name" value="HTH_XRE"/>
    <property type="match status" value="1"/>
</dbReference>
<name>A0A7L8ZKU1_9CAUD</name>
<dbReference type="InterPro" id="IPR001387">
    <property type="entry name" value="Cro/C1-type_HTH"/>
</dbReference>
<dbReference type="EMBL" id="MT900487">
    <property type="protein sequence ID" value="QOI69883.1"/>
    <property type="molecule type" value="Genomic_DNA"/>
</dbReference>
<feature type="domain" description="HTH cro/C1-type" evidence="1">
    <location>
        <begin position="18"/>
        <end position="70"/>
    </location>
</feature>
<proteinExistence type="predicted"/>
<dbReference type="Proteomes" id="UP000593934">
    <property type="component" value="Segment"/>
</dbReference>
<keyword evidence="3" id="KW-1185">Reference proteome</keyword>
<dbReference type="InterPro" id="IPR010982">
    <property type="entry name" value="Lambda_DNA-bd_dom_sf"/>
</dbReference>
<dbReference type="SMART" id="SM00530">
    <property type="entry name" value="HTH_XRE"/>
    <property type="match status" value="1"/>
</dbReference>
<dbReference type="Pfam" id="PF01381">
    <property type="entry name" value="HTH_3"/>
    <property type="match status" value="1"/>
</dbReference>
<gene>
    <name evidence="2" type="ORF">23TH_4</name>
</gene>
<reference evidence="2 3" key="1">
    <citation type="submission" date="2020-08" db="EMBL/GenBank/DDBJ databases">
        <authorList>
            <person name="van der Kamp I."/>
            <person name="Buttimer C.T.H."/>
        </authorList>
    </citation>
    <scope>NUCLEOTIDE SEQUENCE [LARGE SCALE GENOMIC DNA]</scope>
</reference>
<evidence type="ECO:0000313" key="2">
    <source>
        <dbReference type="EMBL" id="QOI69883.1"/>
    </source>
</evidence>
<dbReference type="SUPFAM" id="SSF47413">
    <property type="entry name" value="lambda repressor-like DNA-binding domains"/>
    <property type="match status" value="1"/>
</dbReference>
<protein>
    <submittedName>
        <fullName evidence="2">Transcriptional regulator</fullName>
    </submittedName>
</protein>